<dbReference type="Proteomes" id="UP000324376">
    <property type="component" value="Unassembled WGS sequence"/>
</dbReference>
<name>A0A5S5CCD2_9FLAO</name>
<evidence type="ECO:0000313" key="3">
    <source>
        <dbReference type="Proteomes" id="UP000324376"/>
    </source>
</evidence>
<keyword evidence="3" id="KW-1185">Reference proteome</keyword>
<dbReference type="RefSeq" id="WP_317130850.1">
    <property type="nucleotide sequence ID" value="NZ_VNHU01000002.1"/>
</dbReference>
<dbReference type="SUPFAM" id="SSF55729">
    <property type="entry name" value="Acyl-CoA N-acyltransferases (Nat)"/>
    <property type="match status" value="1"/>
</dbReference>
<protein>
    <submittedName>
        <fullName evidence="2">Phosphinothricin acetyltransferase</fullName>
    </submittedName>
</protein>
<keyword evidence="2" id="KW-0808">Transferase</keyword>
<dbReference type="EMBL" id="VNHU01000002">
    <property type="protein sequence ID" value="TYP76162.1"/>
    <property type="molecule type" value="Genomic_DNA"/>
</dbReference>
<dbReference type="Pfam" id="PF13420">
    <property type="entry name" value="Acetyltransf_4"/>
    <property type="match status" value="1"/>
</dbReference>
<feature type="domain" description="N-acetyltransferase" evidence="1">
    <location>
        <begin position="4"/>
        <end position="154"/>
    </location>
</feature>
<evidence type="ECO:0000313" key="2">
    <source>
        <dbReference type="EMBL" id="TYP76162.1"/>
    </source>
</evidence>
<dbReference type="GO" id="GO:0016747">
    <property type="term" value="F:acyltransferase activity, transferring groups other than amino-acyl groups"/>
    <property type="evidence" value="ECO:0007669"/>
    <property type="project" value="InterPro"/>
</dbReference>
<comment type="caution">
    <text evidence="2">The sequence shown here is derived from an EMBL/GenBank/DDBJ whole genome shotgun (WGS) entry which is preliminary data.</text>
</comment>
<dbReference type="AlphaFoldDB" id="A0A5S5CCD2"/>
<sequence>MMNFLIQPFDQNDWQDISKIYKEGIRTGIATFETEIPTWKQWDQNHLSFCRFKAIHNEQIWGWIALSPKSKRAVYKGVAEVSVYVGAQAQNRRVGRSLLNHLISVSESHGIWSLQASIFPENKASQHLHASAGFRVIGIRKKSPNIKGVGRIIF</sequence>
<dbReference type="CDD" id="cd04301">
    <property type="entry name" value="NAT_SF"/>
    <property type="match status" value="1"/>
</dbReference>
<gene>
    <name evidence="2" type="ORF">BD809_102379</name>
</gene>
<dbReference type="InterPro" id="IPR016181">
    <property type="entry name" value="Acyl_CoA_acyltransferase"/>
</dbReference>
<proteinExistence type="predicted"/>
<accession>A0A5S5CCD2</accession>
<dbReference type="Gene3D" id="3.40.630.30">
    <property type="match status" value="1"/>
</dbReference>
<evidence type="ECO:0000259" key="1">
    <source>
        <dbReference type="PROSITE" id="PS51186"/>
    </source>
</evidence>
<dbReference type="InterPro" id="IPR000182">
    <property type="entry name" value="GNAT_dom"/>
</dbReference>
<dbReference type="PROSITE" id="PS51186">
    <property type="entry name" value="GNAT"/>
    <property type="match status" value="1"/>
</dbReference>
<organism evidence="2 3">
    <name type="scientific">Aquimarina intermedia</name>
    <dbReference type="NCBI Taxonomy" id="350814"/>
    <lineage>
        <taxon>Bacteria</taxon>
        <taxon>Pseudomonadati</taxon>
        <taxon>Bacteroidota</taxon>
        <taxon>Flavobacteriia</taxon>
        <taxon>Flavobacteriales</taxon>
        <taxon>Flavobacteriaceae</taxon>
        <taxon>Aquimarina</taxon>
    </lineage>
</organism>
<reference evidence="2 3" key="1">
    <citation type="submission" date="2019-07" db="EMBL/GenBank/DDBJ databases">
        <title>Genomic Encyclopedia of Archaeal and Bacterial Type Strains, Phase II (KMG-II): from individual species to whole genera.</title>
        <authorList>
            <person name="Goeker M."/>
        </authorList>
    </citation>
    <scope>NUCLEOTIDE SEQUENCE [LARGE SCALE GENOMIC DNA]</scope>
    <source>
        <strain evidence="2 3">DSM 17527</strain>
    </source>
</reference>